<gene>
    <name evidence="2" type="ORF">LCGC14_0376470</name>
</gene>
<comment type="caution">
    <text evidence="2">The sequence shown here is derived from an EMBL/GenBank/DDBJ whole genome shotgun (WGS) entry which is preliminary data.</text>
</comment>
<dbReference type="AlphaFoldDB" id="A0A0F9VQP7"/>
<protein>
    <submittedName>
        <fullName evidence="2">Uncharacterized protein</fullName>
    </submittedName>
</protein>
<evidence type="ECO:0000256" key="1">
    <source>
        <dbReference type="SAM" id="MobiDB-lite"/>
    </source>
</evidence>
<accession>A0A0F9VQP7</accession>
<organism evidence="2">
    <name type="scientific">marine sediment metagenome</name>
    <dbReference type="NCBI Taxonomy" id="412755"/>
    <lineage>
        <taxon>unclassified sequences</taxon>
        <taxon>metagenomes</taxon>
        <taxon>ecological metagenomes</taxon>
    </lineage>
</organism>
<sequence>MQNRQWSEQECKDAAVMVGKTEAEAVAYYEHFGAVGFVDGCNRPIKNLRLHMMKCIRMNWWPGESSKPDSISDTYTKLQKEGKIPK</sequence>
<name>A0A0F9VQP7_9ZZZZ</name>
<proteinExistence type="predicted"/>
<evidence type="ECO:0000313" key="2">
    <source>
        <dbReference type="EMBL" id="KKN75771.1"/>
    </source>
</evidence>
<dbReference type="EMBL" id="LAZR01000303">
    <property type="protein sequence ID" value="KKN75771.1"/>
    <property type="molecule type" value="Genomic_DNA"/>
</dbReference>
<feature type="region of interest" description="Disordered" evidence="1">
    <location>
        <begin position="64"/>
        <end position="86"/>
    </location>
</feature>
<reference evidence="2" key="1">
    <citation type="journal article" date="2015" name="Nature">
        <title>Complex archaea that bridge the gap between prokaryotes and eukaryotes.</title>
        <authorList>
            <person name="Spang A."/>
            <person name="Saw J.H."/>
            <person name="Jorgensen S.L."/>
            <person name="Zaremba-Niedzwiedzka K."/>
            <person name="Martijn J."/>
            <person name="Lind A.E."/>
            <person name="van Eijk R."/>
            <person name="Schleper C."/>
            <person name="Guy L."/>
            <person name="Ettema T.J."/>
        </authorList>
    </citation>
    <scope>NUCLEOTIDE SEQUENCE</scope>
</reference>
<feature type="compositionally biased region" description="Polar residues" evidence="1">
    <location>
        <begin position="68"/>
        <end position="77"/>
    </location>
</feature>